<evidence type="ECO:0000313" key="2">
    <source>
        <dbReference type="EMBL" id="BBF23552.1"/>
    </source>
</evidence>
<dbReference type="InterPro" id="IPR029063">
    <property type="entry name" value="SAM-dependent_MTases_sf"/>
</dbReference>
<dbReference type="RefSeq" id="WP_123957669.1">
    <property type="nucleotide sequence ID" value="NZ_AP018786.1"/>
</dbReference>
<evidence type="ECO:0000313" key="3">
    <source>
        <dbReference type="Proteomes" id="UP000271003"/>
    </source>
</evidence>
<evidence type="ECO:0000256" key="1">
    <source>
        <dbReference type="SAM" id="MobiDB-lite"/>
    </source>
</evidence>
<sequence length="351" mass="38326">MPMSPENLTASASSASPTSSPSTAPASFPTDYPEHALFASEAEALRSEVLRAGHDPVAAFFTLSLNALRRDGLATARVRQFEAVMKPVDELFFANFPEDPRFLRELAHAFSAGEGFPERRFPTDVDEKLLDVLLDGLPLTSKTRFFDPFMEGGRLVRHLYARTPVRRIIGWDTDPYRVLLLQAERLRTTRGRATTPPPRFAERNLLAKRPSTVLLLLALAGGIDAGAAVSPEGSETAAAADVPAAYREYDLGLITLYLAGRALEPGGRFALLTSKEAARNEANAKLRRELFKFGSVVGITGLGDEDERLVLLFERGAAADQTYCVLKEGDASEIAEGSRFLADPLTRFAIR</sequence>
<gene>
    <name evidence="2" type="ORF">SUTMEG_14430</name>
</gene>
<feature type="region of interest" description="Disordered" evidence="1">
    <location>
        <begin position="1"/>
        <end position="27"/>
    </location>
</feature>
<keyword evidence="3" id="KW-1185">Reference proteome</keyword>
<dbReference type="AlphaFoldDB" id="A0A2Z6IBB3"/>
<proteinExistence type="predicted"/>
<accession>A0A2Z6IBB3</accession>
<reference evidence="2 3" key="1">
    <citation type="journal article" date="2018" name="Int. J. Syst. Evol. Microbiol.">
        <title>Mesosutterella multiformis gen. nov., sp. nov., a member of the family Sutterellaceae and Sutterella megalosphaeroides sp. nov., isolated from human faeces.</title>
        <authorList>
            <person name="Sakamoto M."/>
            <person name="Ikeyama N."/>
            <person name="Kunihiro T."/>
            <person name="Iino T."/>
            <person name="Yuki M."/>
            <person name="Ohkuma M."/>
        </authorList>
    </citation>
    <scope>NUCLEOTIDE SEQUENCE [LARGE SCALE GENOMIC DNA]</scope>
    <source>
        <strain evidence="2 3">6FBBBH3</strain>
    </source>
</reference>
<dbReference type="Gene3D" id="3.40.50.150">
    <property type="entry name" value="Vaccinia Virus protein VP39"/>
    <property type="match status" value="1"/>
</dbReference>
<dbReference type="Proteomes" id="UP000271003">
    <property type="component" value="Chromosome"/>
</dbReference>
<dbReference type="EMBL" id="AP018786">
    <property type="protein sequence ID" value="BBF23552.1"/>
    <property type="molecule type" value="Genomic_DNA"/>
</dbReference>
<name>A0A2Z6IBB3_9BURK</name>
<dbReference type="KEGG" id="sutt:SUTMEG_14430"/>
<protein>
    <submittedName>
        <fullName evidence="2">Uncharacterized protein</fullName>
    </submittedName>
</protein>
<organism evidence="2 3">
    <name type="scientific">Sutterella megalosphaeroides</name>
    <dbReference type="NCBI Taxonomy" id="2494234"/>
    <lineage>
        <taxon>Bacteria</taxon>
        <taxon>Pseudomonadati</taxon>
        <taxon>Pseudomonadota</taxon>
        <taxon>Betaproteobacteria</taxon>
        <taxon>Burkholderiales</taxon>
        <taxon>Sutterellaceae</taxon>
        <taxon>Sutterella</taxon>
    </lineage>
</organism>
<dbReference type="SUPFAM" id="SSF53335">
    <property type="entry name" value="S-adenosyl-L-methionine-dependent methyltransferases"/>
    <property type="match status" value="1"/>
</dbReference>
<feature type="compositionally biased region" description="Low complexity" evidence="1">
    <location>
        <begin position="9"/>
        <end position="27"/>
    </location>
</feature>